<evidence type="ECO:0000256" key="1">
    <source>
        <dbReference type="SAM" id="MobiDB-lite"/>
    </source>
</evidence>
<accession>A0A830HHP7</accession>
<name>A0A830HHP7_9CHLO</name>
<dbReference type="EMBL" id="BNJQ01000010">
    <property type="protein sequence ID" value="GHP05300.1"/>
    <property type="molecule type" value="Genomic_DNA"/>
</dbReference>
<feature type="region of interest" description="Disordered" evidence="1">
    <location>
        <begin position="59"/>
        <end position="124"/>
    </location>
</feature>
<dbReference type="AlphaFoldDB" id="A0A830HHP7"/>
<evidence type="ECO:0000313" key="2">
    <source>
        <dbReference type="EMBL" id="GHP05300.1"/>
    </source>
</evidence>
<comment type="caution">
    <text evidence="2">The sequence shown here is derived from an EMBL/GenBank/DDBJ whole genome shotgun (WGS) entry which is preliminary data.</text>
</comment>
<dbReference type="Proteomes" id="UP000660262">
    <property type="component" value="Unassembled WGS sequence"/>
</dbReference>
<reference evidence="2" key="1">
    <citation type="submission" date="2020-10" db="EMBL/GenBank/DDBJ databases">
        <title>Unveiling of a novel bifunctional photoreceptor, Dualchrome1, isolated from a cosmopolitan green alga.</title>
        <authorList>
            <person name="Suzuki S."/>
            <person name="Kawachi M."/>
        </authorList>
    </citation>
    <scope>NUCLEOTIDE SEQUENCE</scope>
    <source>
        <strain evidence="2">NIES 2893</strain>
    </source>
</reference>
<evidence type="ECO:0000313" key="3">
    <source>
        <dbReference type="Proteomes" id="UP000660262"/>
    </source>
</evidence>
<feature type="compositionally biased region" description="Basic and acidic residues" evidence="1">
    <location>
        <begin position="82"/>
        <end position="95"/>
    </location>
</feature>
<sequence length="218" mass="23531">MTSRRRLSLEDNAKIPADVEAQVRLESIAHYARRLERKEKSRANAAPEVLRARRRSSVCGTGVASRKDLGTSNPEWQPGLSTHDDGSLLRYEPEVKAPPLGGASARRPSFSAAENNMGPPDRRGRRVSVTELLLQQQEPHQTPALLGPDALARASADSGQGSPHHLAHRRGSVAASAVRNETMRRASIAASPSLDLTKANAAETGWSLNGIAPSFQRL</sequence>
<keyword evidence="3" id="KW-1185">Reference proteome</keyword>
<protein>
    <submittedName>
        <fullName evidence="2">Uncharacterized protein</fullName>
    </submittedName>
</protein>
<gene>
    <name evidence="2" type="ORF">PPROV_000405200</name>
</gene>
<organism evidence="2 3">
    <name type="scientific">Pycnococcus provasolii</name>
    <dbReference type="NCBI Taxonomy" id="41880"/>
    <lineage>
        <taxon>Eukaryota</taxon>
        <taxon>Viridiplantae</taxon>
        <taxon>Chlorophyta</taxon>
        <taxon>Pseudoscourfieldiophyceae</taxon>
        <taxon>Pseudoscourfieldiales</taxon>
        <taxon>Pycnococcaceae</taxon>
        <taxon>Pycnococcus</taxon>
    </lineage>
</organism>
<proteinExistence type="predicted"/>